<keyword evidence="5 11" id="KW-0147">Chitin-binding</keyword>
<dbReference type="CDD" id="cd00035">
    <property type="entry name" value="ChtBD1"/>
    <property type="match status" value="1"/>
</dbReference>
<keyword evidence="15" id="KW-1185">Reference proteome</keyword>
<accession>A0AAE1VJF2</accession>
<dbReference type="GO" id="GO:0016998">
    <property type="term" value="P:cell wall macromolecule catabolic process"/>
    <property type="evidence" value="ECO:0007669"/>
    <property type="project" value="InterPro"/>
</dbReference>
<evidence type="ECO:0000259" key="13">
    <source>
        <dbReference type="PROSITE" id="PS50941"/>
    </source>
</evidence>
<dbReference type="Pfam" id="PF00187">
    <property type="entry name" value="Chitin_bind_1"/>
    <property type="match status" value="1"/>
</dbReference>
<sequence>MINSFSSRKHLIFIYTIAIVLISKLILARAEGLCCSKWGYCGTGNDYCGKGCQGGPCFTTATNNTNKLLQAVIPQELHFLKLSNLILHLQLLLLLMIPSVRLPLSLLMNYCDEQNIEYPCVSGKKYYGRGPIQLSWNFNYGPAGKDIGFDGLNDLDIVARDNMISFKTALWYWMNTCHSLITSGLGFGATIRAIYGPLECDGGNPPAVDRRIDYYTEYCYQLGVETGNNTTC</sequence>
<keyword evidence="8" id="KW-0146">Chitin degradation</keyword>
<evidence type="ECO:0000256" key="4">
    <source>
        <dbReference type="ARBA" id="ARBA00022554"/>
    </source>
</evidence>
<dbReference type="Pfam" id="PF00182">
    <property type="entry name" value="Glyco_hydro_19"/>
    <property type="match status" value="1"/>
</dbReference>
<evidence type="ECO:0000256" key="5">
    <source>
        <dbReference type="ARBA" id="ARBA00022669"/>
    </source>
</evidence>
<keyword evidence="7" id="KW-0611">Plant defense</keyword>
<comment type="caution">
    <text evidence="11">Lacks conserved residue(s) required for the propagation of feature annotation.</text>
</comment>
<comment type="function">
    <text evidence="1">Defense against chitin-containing fungal pathogens.</text>
</comment>
<gene>
    <name evidence="14" type="ORF">RND71_013876</name>
</gene>
<keyword evidence="8" id="KW-0624">Polysaccharide degradation</keyword>
<evidence type="ECO:0000256" key="7">
    <source>
        <dbReference type="ARBA" id="ARBA00022821"/>
    </source>
</evidence>
<dbReference type="SUPFAM" id="SSF53955">
    <property type="entry name" value="Lysozyme-like"/>
    <property type="match status" value="1"/>
</dbReference>
<dbReference type="Gene3D" id="3.30.60.10">
    <property type="entry name" value="Endochitinase-like"/>
    <property type="match status" value="1"/>
</dbReference>
<dbReference type="FunFam" id="3.30.20.10:FF:000001">
    <property type="entry name" value="Endochitinase (Chitinase)"/>
    <property type="match status" value="1"/>
</dbReference>
<dbReference type="InterPro" id="IPR000726">
    <property type="entry name" value="Glyco_hydro_19_cat"/>
</dbReference>
<evidence type="ECO:0000256" key="6">
    <source>
        <dbReference type="ARBA" id="ARBA00022729"/>
    </source>
</evidence>
<evidence type="ECO:0000256" key="1">
    <source>
        <dbReference type="ARBA" id="ARBA00003102"/>
    </source>
</evidence>
<feature type="domain" description="Chitin-binding type-1" evidence="13">
    <location>
        <begin position="30"/>
        <end position="59"/>
    </location>
</feature>
<evidence type="ECO:0000313" key="14">
    <source>
        <dbReference type="EMBL" id="KAK4365996.1"/>
    </source>
</evidence>
<dbReference type="Gene3D" id="1.10.530.10">
    <property type="match status" value="1"/>
</dbReference>
<dbReference type="GO" id="GO:0006952">
    <property type="term" value="P:defense response"/>
    <property type="evidence" value="ECO:0007669"/>
    <property type="project" value="UniProtKB-KW"/>
</dbReference>
<keyword evidence="9 10" id="KW-1015">Disulfide bond</keyword>
<keyword evidence="12" id="KW-0472">Membrane</keyword>
<comment type="similarity">
    <text evidence="3">Belongs to the glycosyl hydrolase 19 family. Chitinase class I subfamily.</text>
</comment>
<evidence type="ECO:0000256" key="9">
    <source>
        <dbReference type="ARBA" id="ARBA00023157"/>
    </source>
</evidence>
<feature type="transmembrane region" description="Helical" evidence="12">
    <location>
        <begin position="12"/>
        <end position="30"/>
    </location>
</feature>
<comment type="subcellular location">
    <subcellularLocation>
        <location evidence="2">Vacuole</location>
    </subcellularLocation>
</comment>
<dbReference type="PANTHER" id="PTHR22595">
    <property type="entry name" value="CHITINASE-RELATED"/>
    <property type="match status" value="1"/>
</dbReference>
<evidence type="ECO:0000256" key="8">
    <source>
        <dbReference type="ARBA" id="ARBA00023024"/>
    </source>
</evidence>
<dbReference type="PROSITE" id="PS00774">
    <property type="entry name" value="CHITINASE_19_2"/>
    <property type="match status" value="1"/>
</dbReference>
<evidence type="ECO:0000313" key="15">
    <source>
        <dbReference type="Proteomes" id="UP001291623"/>
    </source>
</evidence>
<dbReference type="SMART" id="SM00270">
    <property type="entry name" value="ChtBD1"/>
    <property type="match status" value="1"/>
</dbReference>
<dbReference type="PROSITE" id="PS50941">
    <property type="entry name" value="CHIT_BIND_I_2"/>
    <property type="match status" value="1"/>
</dbReference>
<feature type="disulfide bond" evidence="10">
    <location>
        <begin position="111"/>
        <end position="120"/>
    </location>
</feature>
<feature type="disulfide bond" evidence="11">
    <location>
        <begin position="34"/>
        <end position="48"/>
    </location>
</feature>
<keyword evidence="12" id="KW-1133">Transmembrane helix</keyword>
<dbReference type="GO" id="GO:0005975">
    <property type="term" value="P:carbohydrate metabolic process"/>
    <property type="evidence" value="ECO:0007669"/>
    <property type="project" value="InterPro"/>
</dbReference>
<dbReference type="GO" id="GO:0006032">
    <property type="term" value="P:chitin catabolic process"/>
    <property type="evidence" value="ECO:0007669"/>
    <property type="project" value="UniProtKB-KW"/>
</dbReference>
<organism evidence="14 15">
    <name type="scientific">Anisodus tanguticus</name>
    <dbReference type="NCBI Taxonomy" id="243964"/>
    <lineage>
        <taxon>Eukaryota</taxon>
        <taxon>Viridiplantae</taxon>
        <taxon>Streptophyta</taxon>
        <taxon>Embryophyta</taxon>
        <taxon>Tracheophyta</taxon>
        <taxon>Spermatophyta</taxon>
        <taxon>Magnoliopsida</taxon>
        <taxon>eudicotyledons</taxon>
        <taxon>Gunneridae</taxon>
        <taxon>Pentapetalae</taxon>
        <taxon>asterids</taxon>
        <taxon>lamiids</taxon>
        <taxon>Solanales</taxon>
        <taxon>Solanaceae</taxon>
        <taxon>Solanoideae</taxon>
        <taxon>Hyoscyameae</taxon>
        <taxon>Anisodus</taxon>
    </lineage>
</organism>
<evidence type="ECO:0000256" key="2">
    <source>
        <dbReference type="ARBA" id="ARBA00004116"/>
    </source>
</evidence>
<protein>
    <recommendedName>
        <fullName evidence="13">Chitin-binding type-1 domain-containing protein</fullName>
    </recommendedName>
</protein>
<evidence type="ECO:0000256" key="12">
    <source>
        <dbReference type="SAM" id="Phobius"/>
    </source>
</evidence>
<dbReference type="InterPro" id="IPR016283">
    <property type="entry name" value="Glyco_hydro_19"/>
</dbReference>
<comment type="caution">
    <text evidence="14">The sequence shown here is derived from an EMBL/GenBank/DDBJ whole genome shotgun (WGS) entry which is preliminary data.</text>
</comment>
<dbReference type="AlphaFoldDB" id="A0AAE1VJF2"/>
<dbReference type="GO" id="GO:0005773">
    <property type="term" value="C:vacuole"/>
    <property type="evidence" value="ECO:0007669"/>
    <property type="project" value="UniProtKB-SubCell"/>
</dbReference>
<dbReference type="EMBL" id="JAVYJV010000007">
    <property type="protein sequence ID" value="KAK4365996.1"/>
    <property type="molecule type" value="Genomic_DNA"/>
</dbReference>
<dbReference type="PANTHER" id="PTHR22595:SF202">
    <property type="entry name" value="ENDOCHITINASE EP3-LIKE"/>
    <property type="match status" value="1"/>
</dbReference>
<proteinExistence type="inferred from homology"/>
<dbReference type="PIRSF" id="PIRSF001060">
    <property type="entry name" value="Endochitinase"/>
    <property type="match status" value="1"/>
</dbReference>
<dbReference type="InterPro" id="IPR001002">
    <property type="entry name" value="Chitin-bd_1"/>
</dbReference>
<dbReference type="Gene3D" id="3.30.20.10">
    <property type="entry name" value="Endochitinase, domain 2"/>
    <property type="match status" value="1"/>
</dbReference>
<dbReference type="Proteomes" id="UP001291623">
    <property type="component" value="Unassembled WGS sequence"/>
</dbReference>
<evidence type="ECO:0000256" key="11">
    <source>
        <dbReference type="PROSITE-ProRule" id="PRU00261"/>
    </source>
</evidence>
<dbReference type="GO" id="GO:0004568">
    <property type="term" value="F:chitinase activity"/>
    <property type="evidence" value="ECO:0007669"/>
    <property type="project" value="InterPro"/>
</dbReference>
<keyword evidence="12" id="KW-0812">Transmembrane</keyword>
<evidence type="ECO:0000256" key="3">
    <source>
        <dbReference type="ARBA" id="ARBA00009373"/>
    </source>
</evidence>
<dbReference type="CDD" id="cd00325">
    <property type="entry name" value="chitinase_GH19"/>
    <property type="match status" value="1"/>
</dbReference>
<evidence type="ECO:0000256" key="10">
    <source>
        <dbReference type="PIRSR" id="PIRSR001060-2"/>
    </source>
</evidence>
<dbReference type="InterPro" id="IPR023346">
    <property type="entry name" value="Lysozyme-like_dom_sf"/>
</dbReference>
<keyword evidence="4" id="KW-0926">Vacuole</keyword>
<dbReference type="SUPFAM" id="SSF57016">
    <property type="entry name" value="Plant lectins/antimicrobial peptides"/>
    <property type="match status" value="1"/>
</dbReference>
<keyword evidence="8" id="KW-0119">Carbohydrate metabolism</keyword>
<dbReference type="GO" id="GO:0008061">
    <property type="term" value="F:chitin binding"/>
    <property type="evidence" value="ECO:0007669"/>
    <property type="project" value="UniProtKB-UniRule"/>
</dbReference>
<feature type="disulfide bond" evidence="10">
    <location>
        <begin position="200"/>
        <end position="232"/>
    </location>
</feature>
<name>A0AAE1VJF2_9SOLA</name>
<keyword evidence="6" id="KW-0732">Signal</keyword>
<dbReference type="InterPro" id="IPR036861">
    <property type="entry name" value="Endochitinase-like_sf"/>
</dbReference>
<reference evidence="14" key="1">
    <citation type="submission" date="2023-12" db="EMBL/GenBank/DDBJ databases">
        <title>Genome assembly of Anisodus tanguticus.</title>
        <authorList>
            <person name="Wang Y.-J."/>
        </authorList>
    </citation>
    <scope>NUCLEOTIDE SEQUENCE</scope>
    <source>
        <strain evidence="14">KB-2021</strain>
        <tissue evidence="14">Leaf</tissue>
    </source>
</reference>